<feature type="compositionally biased region" description="Low complexity" evidence="1">
    <location>
        <begin position="55"/>
        <end position="67"/>
    </location>
</feature>
<dbReference type="PANTHER" id="PTHR12879:SF8">
    <property type="entry name" value="SPHINGOLIPID DELTA(4)-DESATURASE DES1"/>
    <property type="match status" value="1"/>
</dbReference>
<comment type="caution">
    <text evidence="4">The sequence shown here is derived from an EMBL/GenBank/DDBJ whole genome shotgun (WGS) entry which is preliminary data.</text>
</comment>
<dbReference type="Pfam" id="PF00487">
    <property type="entry name" value="FA_desaturase"/>
    <property type="match status" value="1"/>
</dbReference>
<sequence length="457" mass="51864">MVHQYPPRQSTVLLPILCLMVLIISLEAFSPTSPLLKSRPSHTILGVSSVDPPKSSGTTSQGSTAAQWHRDRRQQMLTRYPEISELEKTANSQSVGGSFLFLANLSLTLLAILCGRMANWKWTFLLALFPGSIFSLWQLQILHDNLHGSLLDKSKRHYNFGPIKIPKRKLQQWILFWGSMPSIFGYYLYLQYGHLTHHQAVGNPQAANLQTIFESSSPSFEDGDVLFVAHRMKLKGGIGPRFQIGKKEIVMSISNLGFRQWKTGRALFNMGVFATSFLYERLLLVVNDIVVAVAGKNYFFLNKPPQFHKECARYCRAAVATRALIWWLGGKSWHSLWFLYLAETLWSLPPHPAAAMFVTNHGSRPNNNKIRASPDNACIPSSSTYAGKWYSCLTLGTNYHCEHHDFPTIPLQQLGALRQIAPEFYREGSNDRLWPIMVQAFAYPDYYACMNDMESIR</sequence>
<reference evidence="4" key="1">
    <citation type="submission" date="2020-06" db="EMBL/GenBank/DDBJ databases">
        <authorList>
            <consortium name="Plant Systems Biology data submission"/>
        </authorList>
    </citation>
    <scope>NUCLEOTIDE SEQUENCE</scope>
    <source>
        <strain evidence="4">D6</strain>
    </source>
</reference>
<name>A0A9N8ESM8_9STRA</name>
<keyword evidence="2" id="KW-1133">Transmembrane helix</keyword>
<dbReference type="GO" id="GO:0042284">
    <property type="term" value="F:sphingolipid delta-4 desaturase activity"/>
    <property type="evidence" value="ECO:0007669"/>
    <property type="project" value="TreeGrafter"/>
</dbReference>
<organism evidence="4 5">
    <name type="scientific">Seminavis robusta</name>
    <dbReference type="NCBI Taxonomy" id="568900"/>
    <lineage>
        <taxon>Eukaryota</taxon>
        <taxon>Sar</taxon>
        <taxon>Stramenopiles</taxon>
        <taxon>Ochrophyta</taxon>
        <taxon>Bacillariophyta</taxon>
        <taxon>Bacillariophyceae</taxon>
        <taxon>Bacillariophycidae</taxon>
        <taxon>Naviculales</taxon>
        <taxon>Naviculaceae</taxon>
        <taxon>Seminavis</taxon>
    </lineage>
</organism>
<feature type="transmembrane region" description="Helical" evidence="2">
    <location>
        <begin position="95"/>
        <end position="115"/>
    </location>
</feature>
<evidence type="ECO:0000259" key="3">
    <source>
        <dbReference type="Pfam" id="PF00487"/>
    </source>
</evidence>
<evidence type="ECO:0000313" key="4">
    <source>
        <dbReference type="EMBL" id="CAB9525324.1"/>
    </source>
</evidence>
<gene>
    <name evidence="4" type="ORF">SEMRO_1661_G289340.1</name>
</gene>
<proteinExistence type="predicted"/>
<evidence type="ECO:0000313" key="5">
    <source>
        <dbReference type="Proteomes" id="UP001153069"/>
    </source>
</evidence>
<dbReference type="PANTHER" id="PTHR12879">
    <property type="entry name" value="SPHINGOLIPID DELTA 4 DESATURASE/C-4 HYDROXYLASE PROTEIN DES2"/>
    <property type="match status" value="1"/>
</dbReference>
<dbReference type="GO" id="GO:0016020">
    <property type="term" value="C:membrane"/>
    <property type="evidence" value="ECO:0007669"/>
    <property type="project" value="GOC"/>
</dbReference>
<keyword evidence="2" id="KW-0472">Membrane</keyword>
<dbReference type="AlphaFoldDB" id="A0A9N8ESM8"/>
<dbReference type="InterPro" id="IPR005804">
    <property type="entry name" value="FA_desaturase_dom"/>
</dbReference>
<dbReference type="OrthoDB" id="200948at2759"/>
<dbReference type="GO" id="GO:0046513">
    <property type="term" value="P:ceramide biosynthetic process"/>
    <property type="evidence" value="ECO:0007669"/>
    <property type="project" value="TreeGrafter"/>
</dbReference>
<accession>A0A9N8ESM8</accession>
<keyword evidence="5" id="KW-1185">Reference proteome</keyword>
<feature type="domain" description="Fatty acid desaturase" evidence="3">
    <location>
        <begin position="134"/>
        <end position="427"/>
    </location>
</feature>
<feature type="transmembrane region" description="Helical" evidence="2">
    <location>
        <begin position="170"/>
        <end position="189"/>
    </location>
</feature>
<dbReference type="EMBL" id="CAICTM010001659">
    <property type="protein sequence ID" value="CAB9525324.1"/>
    <property type="molecule type" value="Genomic_DNA"/>
</dbReference>
<feature type="transmembrane region" description="Helical" evidence="2">
    <location>
        <begin position="122"/>
        <end position="141"/>
    </location>
</feature>
<feature type="transmembrane region" description="Helical" evidence="2">
    <location>
        <begin position="12"/>
        <end position="30"/>
    </location>
</feature>
<feature type="region of interest" description="Disordered" evidence="1">
    <location>
        <begin position="47"/>
        <end position="68"/>
    </location>
</feature>
<keyword evidence="2" id="KW-0812">Transmembrane</keyword>
<protein>
    <submittedName>
        <fullName evidence="4">Sphingolipid delta(4)-desaturase</fullName>
    </submittedName>
</protein>
<evidence type="ECO:0000256" key="2">
    <source>
        <dbReference type="SAM" id="Phobius"/>
    </source>
</evidence>
<dbReference type="Proteomes" id="UP001153069">
    <property type="component" value="Unassembled WGS sequence"/>
</dbReference>
<evidence type="ECO:0000256" key="1">
    <source>
        <dbReference type="SAM" id="MobiDB-lite"/>
    </source>
</evidence>